<feature type="active site" evidence="6">
    <location>
        <position position="222"/>
    </location>
</feature>
<dbReference type="PANTHER" id="PTHR46098:SF1">
    <property type="entry name" value="TRNA (CYTOSINE(38)-C(5))-METHYLTRANSFERASE"/>
    <property type="match status" value="1"/>
</dbReference>
<dbReference type="PRINTS" id="PR00105">
    <property type="entry name" value="C5METTRFRASE"/>
</dbReference>
<comment type="caution">
    <text evidence="8">The sequence shown here is derived from an EMBL/GenBank/DDBJ whole genome shotgun (WGS) entry which is preliminary data.</text>
</comment>
<dbReference type="GO" id="GO:0003886">
    <property type="term" value="F:DNA (cytosine-5-)-methyltransferase activity"/>
    <property type="evidence" value="ECO:0007669"/>
    <property type="project" value="UniProtKB-EC"/>
</dbReference>
<dbReference type="GO" id="GO:0032259">
    <property type="term" value="P:methylation"/>
    <property type="evidence" value="ECO:0007669"/>
    <property type="project" value="UniProtKB-KW"/>
</dbReference>
<dbReference type="Proteomes" id="UP000233440">
    <property type="component" value="Unassembled WGS sequence"/>
</dbReference>
<dbReference type="Gene3D" id="3.40.50.150">
    <property type="entry name" value="Vaccinia Virus protein VP39"/>
    <property type="match status" value="1"/>
</dbReference>
<dbReference type="InterPro" id="IPR029063">
    <property type="entry name" value="SAM-dependent_MTases_sf"/>
</dbReference>
<dbReference type="Pfam" id="PF00145">
    <property type="entry name" value="DNA_methylase"/>
    <property type="match status" value="1"/>
</dbReference>
<keyword evidence="3 6" id="KW-0808">Transferase</keyword>
<comment type="similarity">
    <text evidence="6 7">Belongs to the class I-like SAM-binding methyltransferase superfamily. C5-methyltransferase family.</text>
</comment>
<dbReference type="GO" id="GO:0009307">
    <property type="term" value="P:DNA restriction-modification system"/>
    <property type="evidence" value="ECO:0007669"/>
    <property type="project" value="UniProtKB-KW"/>
</dbReference>
<proteinExistence type="inferred from homology"/>
<dbReference type="SUPFAM" id="SSF53335">
    <property type="entry name" value="S-adenosyl-L-methionine-dependent methyltransferases"/>
    <property type="match status" value="1"/>
</dbReference>
<evidence type="ECO:0000256" key="6">
    <source>
        <dbReference type="PROSITE-ProRule" id="PRU01016"/>
    </source>
</evidence>
<keyword evidence="9" id="KW-1185">Reference proteome</keyword>
<keyword evidence="5" id="KW-0680">Restriction system</keyword>
<dbReference type="NCBIfam" id="TIGR00675">
    <property type="entry name" value="dcm"/>
    <property type="match status" value="1"/>
</dbReference>
<dbReference type="PROSITE" id="PS00095">
    <property type="entry name" value="C5_MTASE_2"/>
    <property type="match status" value="1"/>
</dbReference>
<dbReference type="InterPro" id="IPR031303">
    <property type="entry name" value="C5_meth_CS"/>
</dbReference>
<organism evidence="8 9">
    <name type="scientific">Heyndrickxia camelliae</name>
    <dbReference type="NCBI Taxonomy" id="1707093"/>
    <lineage>
        <taxon>Bacteria</taxon>
        <taxon>Bacillati</taxon>
        <taxon>Bacillota</taxon>
        <taxon>Bacilli</taxon>
        <taxon>Bacillales</taxon>
        <taxon>Bacillaceae</taxon>
        <taxon>Heyndrickxia</taxon>
    </lineage>
</organism>
<dbReference type="EMBL" id="PIQO01000017">
    <property type="protein sequence ID" value="PKR83539.1"/>
    <property type="molecule type" value="Genomic_DNA"/>
</dbReference>
<name>A0A2N3LG09_9BACI</name>
<dbReference type="PROSITE" id="PS51679">
    <property type="entry name" value="SAM_MT_C5"/>
    <property type="match status" value="1"/>
</dbReference>
<keyword evidence="4 6" id="KW-0949">S-adenosyl-L-methionine</keyword>
<dbReference type="AlphaFoldDB" id="A0A2N3LG09"/>
<dbReference type="InterPro" id="IPR001525">
    <property type="entry name" value="C5_MeTfrase"/>
</dbReference>
<dbReference type="EC" id="2.1.1.37" evidence="1"/>
<evidence type="ECO:0000313" key="8">
    <source>
        <dbReference type="EMBL" id="PKR83539.1"/>
    </source>
</evidence>
<evidence type="ECO:0000256" key="5">
    <source>
        <dbReference type="ARBA" id="ARBA00022747"/>
    </source>
</evidence>
<protein>
    <recommendedName>
        <fullName evidence="1">DNA (cytosine-5-)-methyltransferase</fullName>
        <ecNumber evidence="1">2.1.1.37</ecNumber>
    </recommendedName>
</protein>
<accession>A0A2N3LG09</accession>
<evidence type="ECO:0000256" key="3">
    <source>
        <dbReference type="ARBA" id="ARBA00022679"/>
    </source>
</evidence>
<keyword evidence="2 6" id="KW-0489">Methyltransferase</keyword>
<evidence type="ECO:0000256" key="7">
    <source>
        <dbReference type="RuleBase" id="RU000416"/>
    </source>
</evidence>
<dbReference type="OrthoDB" id="9813719at2"/>
<sequence>MKLIRYDIKLPVRVRKYEVDTEKLKYVLKESKKNSSKTIKQISEALERPKTEVEHWFRSDNCFSIPSSEIWLGLKEILEINTDEFDVPITTFEIREGVFDQANRVYDVQGLSPTLTTSGEVKILVDKNLNYKGARFLKKNNLKLNKHIKVLSLFSGIGAFEKALHNLNVDVDLVGFSEIDQFAIEAYSTIHNVSKDLNLGDVSKVDINNIPDFDLMTYGFPCQDVSIGGKKNGLSEGSGTRSSLLWEAMKIAEVKKPKYMVAENVKGLIGSKFQEDFNKWITRLDNLGYNTYYKILNSNRFFIPQNRERIFVVSIRKDIDSGKFVFPDGHDCNYKLEDILEPVVDDKYFIGNLKDFESYNQDEVEKVQILYKDRILDAEKKKNYLQWDVSGKGYNSQQDRAFYKDGLCGTVPAANTGNKLNVYLGGLAVRRLTSKETWRLMGFTDEDHDKVKSRLNEVFYKGKDKSIPQLYKQAGNSIVVNVLEELLYNLLKN</sequence>
<evidence type="ECO:0000256" key="4">
    <source>
        <dbReference type="ARBA" id="ARBA00022691"/>
    </source>
</evidence>
<dbReference type="InterPro" id="IPR050750">
    <property type="entry name" value="C5-MTase"/>
</dbReference>
<reference evidence="8 9" key="1">
    <citation type="submission" date="2017-11" db="EMBL/GenBank/DDBJ databases">
        <title>Bacillus camelliae sp. nov., isolated from pu'er tea.</title>
        <authorList>
            <person name="Niu L."/>
        </authorList>
    </citation>
    <scope>NUCLEOTIDE SEQUENCE [LARGE SCALE GENOMIC DNA]</scope>
    <source>
        <strain evidence="8 9">7578-1</strain>
    </source>
</reference>
<evidence type="ECO:0000256" key="2">
    <source>
        <dbReference type="ARBA" id="ARBA00022603"/>
    </source>
</evidence>
<evidence type="ECO:0000313" key="9">
    <source>
        <dbReference type="Proteomes" id="UP000233440"/>
    </source>
</evidence>
<dbReference type="PANTHER" id="PTHR46098">
    <property type="entry name" value="TRNA (CYTOSINE(38)-C(5))-METHYLTRANSFERASE"/>
    <property type="match status" value="1"/>
</dbReference>
<evidence type="ECO:0000256" key="1">
    <source>
        <dbReference type="ARBA" id="ARBA00011975"/>
    </source>
</evidence>
<gene>
    <name evidence="8" type="ORF">CWO92_18410</name>
</gene>